<dbReference type="Proteomes" id="UP001596113">
    <property type="component" value="Unassembled WGS sequence"/>
</dbReference>
<protein>
    <submittedName>
        <fullName evidence="2">SGNH/GDSL hydrolase family protein</fullName>
    </submittedName>
</protein>
<reference evidence="3" key="1">
    <citation type="journal article" date="2019" name="Int. J. Syst. Evol. Microbiol.">
        <title>The Global Catalogue of Microorganisms (GCM) 10K type strain sequencing project: providing services to taxonomists for standard genome sequencing and annotation.</title>
        <authorList>
            <consortium name="The Broad Institute Genomics Platform"/>
            <consortium name="The Broad Institute Genome Sequencing Center for Infectious Disease"/>
            <person name="Wu L."/>
            <person name="Ma J."/>
        </authorList>
    </citation>
    <scope>NUCLEOTIDE SEQUENCE [LARGE SCALE GENOMIC DNA]</scope>
    <source>
        <strain evidence="3">CGMCC 1.18575</strain>
    </source>
</reference>
<dbReference type="PANTHER" id="PTHR34407">
    <property type="entry name" value="EXPRESSED PROTEIN"/>
    <property type="match status" value="1"/>
</dbReference>
<keyword evidence="2" id="KW-0378">Hydrolase</keyword>
<gene>
    <name evidence="2" type="ORF">ACFPOF_16300</name>
</gene>
<organism evidence="2 3">
    <name type="scientific">Cohnella soli</name>
    <dbReference type="NCBI Taxonomy" id="425005"/>
    <lineage>
        <taxon>Bacteria</taxon>
        <taxon>Bacillati</taxon>
        <taxon>Bacillota</taxon>
        <taxon>Bacilli</taxon>
        <taxon>Bacillales</taxon>
        <taxon>Paenibacillaceae</taxon>
        <taxon>Cohnella</taxon>
    </lineage>
</organism>
<evidence type="ECO:0000259" key="1">
    <source>
        <dbReference type="Pfam" id="PF13472"/>
    </source>
</evidence>
<comment type="caution">
    <text evidence="2">The sequence shown here is derived from an EMBL/GenBank/DDBJ whole genome shotgun (WGS) entry which is preliminary data.</text>
</comment>
<sequence length="343" mass="39328">MSAEKECNVVFFGGSITVGSSSSQHENSWAYRVSQYLKRRLKGFRVQIYNAGLSGTGTGVGVFRLQTEVLTYRPDLVWIEFAVNDYWDAAADEQKVLSSLEYIVNTLIRQNPLTKIILVYSAMKGWKACSDVHEKVAQHYRISSIDVQEHIRSLVENGVYEWEHLFADDVHPNDKGHEIYASYISEKLQQHWTSYMIPGRVPESCLGERRYAFPRIVGLEEVSRYGDWKRVTSEEESLTFLNDTVREALCSRTPGSELEFTFYGKCIGIYHYISRDSGICSVQIDDQAETTLDWYYPSPGEFLSFYVRSDLDEREHVLKLKIHNDKNAESNGTLIAISGFMID</sequence>
<evidence type="ECO:0000313" key="3">
    <source>
        <dbReference type="Proteomes" id="UP001596113"/>
    </source>
</evidence>
<dbReference type="Gene3D" id="2.60.120.260">
    <property type="entry name" value="Galactose-binding domain-like"/>
    <property type="match status" value="1"/>
</dbReference>
<dbReference type="EMBL" id="JBHSMI010000026">
    <property type="protein sequence ID" value="MFC5404302.1"/>
    <property type="molecule type" value="Genomic_DNA"/>
</dbReference>
<dbReference type="InterPro" id="IPR013830">
    <property type="entry name" value="SGNH_hydro"/>
</dbReference>
<dbReference type="GO" id="GO:0016787">
    <property type="term" value="F:hydrolase activity"/>
    <property type="evidence" value="ECO:0007669"/>
    <property type="project" value="UniProtKB-KW"/>
</dbReference>
<name>A0ABW0HZ30_9BACL</name>
<keyword evidence="3" id="KW-1185">Reference proteome</keyword>
<evidence type="ECO:0000313" key="2">
    <source>
        <dbReference type="EMBL" id="MFC5404302.1"/>
    </source>
</evidence>
<feature type="domain" description="SGNH hydrolase-type esterase" evidence="1">
    <location>
        <begin position="11"/>
        <end position="179"/>
    </location>
</feature>
<dbReference type="RefSeq" id="WP_378134496.1">
    <property type="nucleotide sequence ID" value="NZ_JBHSMI010000026.1"/>
</dbReference>
<dbReference type="Gene3D" id="3.40.50.1110">
    <property type="entry name" value="SGNH hydrolase"/>
    <property type="match status" value="1"/>
</dbReference>
<accession>A0ABW0HZ30</accession>
<dbReference type="InterPro" id="IPR036514">
    <property type="entry name" value="SGNH_hydro_sf"/>
</dbReference>
<dbReference type="SUPFAM" id="SSF52266">
    <property type="entry name" value="SGNH hydrolase"/>
    <property type="match status" value="1"/>
</dbReference>
<dbReference type="PANTHER" id="PTHR34407:SF1">
    <property type="entry name" value="SGNH HYDROLASE-TYPE ESTERASE DOMAIN-CONTAINING PROTEIN"/>
    <property type="match status" value="1"/>
</dbReference>
<proteinExistence type="predicted"/>
<dbReference type="Pfam" id="PF13472">
    <property type="entry name" value="Lipase_GDSL_2"/>
    <property type="match status" value="1"/>
</dbReference>
<dbReference type="CDD" id="cd00229">
    <property type="entry name" value="SGNH_hydrolase"/>
    <property type="match status" value="1"/>
</dbReference>